<accession>A0A6P8VPI7</accession>
<keyword evidence="1" id="KW-1003">Cell membrane</keyword>
<keyword evidence="1" id="KW-0770">Synapse</keyword>
<gene>
    <name evidence="4" type="primary">LOC117560015</name>
</gene>
<dbReference type="PANTHER" id="PTHR19305">
    <property type="entry name" value="SYNAPTOSOMAL ASSOCIATED PROTEIN"/>
    <property type="match status" value="1"/>
</dbReference>
<dbReference type="RefSeq" id="XP_034092651.1">
    <property type="nucleotide sequence ID" value="XM_034236760.1"/>
</dbReference>
<dbReference type="InParanoid" id="A0A6P8VPI7"/>
<evidence type="ECO:0000256" key="1">
    <source>
        <dbReference type="RuleBase" id="RU369075"/>
    </source>
</evidence>
<sequence length="111" mass="12602">MADESDMRNELADLQTRADQVADESLESTRRMLSLVEESKDAGIRTLVMLDEQGGKLLREISKHCLSSFYCLQSAANSLWQTFNNERAFSGVTSCVTLQTRLRFIMTFMVL</sequence>
<comment type="subcellular location">
    <subcellularLocation>
        <location evidence="1">Synapse</location>
        <location evidence="1">Synaptosome</location>
    </subcellularLocation>
    <subcellularLocation>
        <location evidence="1">Cell membrane</location>
    </subcellularLocation>
</comment>
<dbReference type="KEGG" id="gacu:117560015"/>
<dbReference type="PANTHER" id="PTHR19305:SF5">
    <property type="entry name" value="SYNAPTOSOMAL-ASSOCIATED PROTEIN 25"/>
    <property type="match status" value="1"/>
</dbReference>
<keyword evidence="1" id="KW-0472">Membrane</keyword>
<proteinExistence type="inferred from homology"/>
<organism evidence="3 4">
    <name type="scientific">Gymnodraco acuticeps</name>
    <name type="common">Antarctic dragonfish</name>
    <dbReference type="NCBI Taxonomy" id="8218"/>
    <lineage>
        <taxon>Eukaryota</taxon>
        <taxon>Metazoa</taxon>
        <taxon>Chordata</taxon>
        <taxon>Craniata</taxon>
        <taxon>Vertebrata</taxon>
        <taxon>Euteleostomi</taxon>
        <taxon>Actinopterygii</taxon>
        <taxon>Neopterygii</taxon>
        <taxon>Teleostei</taxon>
        <taxon>Neoteleostei</taxon>
        <taxon>Acanthomorphata</taxon>
        <taxon>Eupercaria</taxon>
        <taxon>Perciformes</taxon>
        <taxon>Notothenioidei</taxon>
        <taxon>Bathydraconidae</taxon>
        <taxon>Gymnodraco</taxon>
    </lineage>
</organism>
<keyword evidence="1" id="KW-0771">Synaptosome</keyword>
<reference evidence="4" key="1">
    <citation type="submission" date="2025-08" db="UniProtKB">
        <authorList>
            <consortium name="RefSeq"/>
        </authorList>
    </citation>
    <scope>IDENTIFICATION</scope>
</reference>
<dbReference type="GO" id="GO:0070032">
    <property type="term" value="C:synaptobrevin 2-SNAP-25-syntaxin-1a-complexin I complex"/>
    <property type="evidence" value="ECO:0007669"/>
    <property type="project" value="TreeGrafter"/>
</dbReference>
<dbReference type="GO" id="GO:0016082">
    <property type="term" value="P:synaptic vesicle priming"/>
    <property type="evidence" value="ECO:0007669"/>
    <property type="project" value="TreeGrafter"/>
</dbReference>
<dbReference type="GO" id="GO:0098793">
    <property type="term" value="C:presynapse"/>
    <property type="evidence" value="ECO:0007669"/>
    <property type="project" value="GOC"/>
</dbReference>
<dbReference type="AlphaFoldDB" id="A0A6P8VPI7"/>
<comment type="similarity">
    <text evidence="1">Belongs to the SNAP-25 family.</text>
</comment>
<dbReference type="GO" id="GO:0005484">
    <property type="term" value="F:SNAP receptor activity"/>
    <property type="evidence" value="ECO:0007669"/>
    <property type="project" value="TreeGrafter"/>
</dbReference>
<dbReference type="GO" id="GO:0017075">
    <property type="term" value="F:syntaxin-1 binding"/>
    <property type="evidence" value="ECO:0007669"/>
    <property type="project" value="TreeGrafter"/>
</dbReference>
<keyword evidence="3" id="KW-1185">Reference proteome</keyword>
<keyword evidence="1" id="KW-0175">Coiled coil</keyword>
<evidence type="ECO:0000313" key="4">
    <source>
        <dbReference type="RefSeq" id="XP_034092651.1"/>
    </source>
</evidence>
<feature type="region of interest" description="Disordered" evidence="2">
    <location>
        <begin position="1"/>
        <end position="23"/>
    </location>
</feature>
<name>A0A6P8VPI7_GYMAC</name>
<dbReference type="GO" id="GO:0043005">
    <property type="term" value="C:neuron projection"/>
    <property type="evidence" value="ECO:0007669"/>
    <property type="project" value="UniProtKB-KW"/>
</dbReference>
<dbReference type="GO" id="GO:0031629">
    <property type="term" value="P:synaptic vesicle fusion to presynaptic active zone membrane"/>
    <property type="evidence" value="ECO:0007669"/>
    <property type="project" value="TreeGrafter"/>
</dbReference>
<feature type="compositionally biased region" description="Basic and acidic residues" evidence="2">
    <location>
        <begin position="1"/>
        <end position="11"/>
    </location>
</feature>
<dbReference type="SUPFAM" id="SSF58038">
    <property type="entry name" value="SNARE fusion complex"/>
    <property type="match status" value="1"/>
</dbReference>
<dbReference type="OrthoDB" id="19261at2759"/>
<dbReference type="Gene3D" id="1.20.5.110">
    <property type="match status" value="1"/>
</dbReference>
<evidence type="ECO:0000256" key="2">
    <source>
        <dbReference type="SAM" id="MobiDB-lite"/>
    </source>
</evidence>
<dbReference type="GeneID" id="117560015"/>
<comment type="function">
    <text evidence="1">Plays an important role in the synaptic function of specific neuronal systems. Associates with proteins involved in vesicle docking and membrane fusion.</text>
</comment>
<keyword evidence="1" id="KW-0677">Repeat</keyword>
<evidence type="ECO:0000313" key="3">
    <source>
        <dbReference type="Proteomes" id="UP000515161"/>
    </source>
</evidence>
<dbReference type="Proteomes" id="UP000515161">
    <property type="component" value="Unplaced"/>
</dbReference>
<protein>
    <recommendedName>
        <fullName evidence="1">Synaptosomal-associated protein 25</fullName>
        <shortName evidence="1">SNAP-25</shortName>
    </recommendedName>
</protein>
<dbReference type="GO" id="GO:0005886">
    <property type="term" value="C:plasma membrane"/>
    <property type="evidence" value="ECO:0007669"/>
    <property type="project" value="UniProtKB-SubCell"/>
</dbReference>